<protein>
    <submittedName>
        <fullName evidence="1">DUF2935 domain-containing protein</fullName>
    </submittedName>
</protein>
<dbReference type="EMBL" id="JANGAC010000002">
    <property type="protein sequence ID" value="MCQ4921927.1"/>
    <property type="molecule type" value="Genomic_DNA"/>
</dbReference>
<dbReference type="InterPro" id="IPR021328">
    <property type="entry name" value="CotB-like"/>
</dbReference>
<comment type="caution">
    <text evidence="1">The sequence shown here is derived from an EMBL/GenBank/DDBJ whole genome shotgun (WGS) entry which is preliminary data.</text>
</comment>
<evidence type="ECO:0000313" key="1">
    <source>
        <dbReference type="EMBL" id="MCQ4921927.1"/>
    </source>
</evidence>
<proteinExistence type="predicted"/>
<organism evidence="1 2">
    <name type="scientific">Tissierella carlieri</name>
    <dbReference type="NCBI Taxonomy" id="689904"/>
    <lineage>
        <taxon>Bacteria</taxon>
        <taxon>Bacillati</taxon>
        <taxon>Bacillota</taxon>
        <taxon>Tissierellia</taxon>
        <taxon>Tissierellales</taxon>
        <taxon>Tissierellaceae</taxon>
        <taxon>Tissierella</taxon>
    </lineage>
</organism>
<keyword evidence="2" id="KW-1185">Reference proteome</keyword>
<reference evidence="1 2" key="1">
    <citation type="submission" date="2022-06" db="EMBL/GenBank/DDBJ databases">
        <title>Isolation of gut microbiota from human fecal samples.</title>
        <authorList>
            <person name="Pamer E.G."/>
            <person name="Barat B."/>
            <person name="Waligurski E."/>
            <person name="Medina S."/>
            <person name="Paddock L."/>
            <person name="Mostad J."/>
        </authorList>
    </citation>
    <scope>NUCLEOTIDE SEQUENCE [LARGE SCALE GENOMIC DNA]</scope>
    <source>
        <strain evidence="1 2">DFI.7.95</strain>
    </source>
</reference>
<dbReference type="RefSeq" id="WP_256310617.1">
    <property type="nucleotide sequence ID" value="NZ_JANGAC010000002.1"/>
</dbReference>
<dbReference type="Pfam" id="PF11155">
    <property type="entry name" value="DUF2935"/>
    <property type="match status" value="2"/>
</dbReference>
<name>A0ABT1S621_9FIRM</name>
<accession>A0ABT1S621</accession>
<gene>
    <name evidence="1" type="ORF">NE686_02415</name>
</gene>
<dbReference type="Gene3D" id="1.20.1260.120">
    <property type="entry name" value="Protein of unknown function DUF2935"/>
    <property type="match status" value="1"/>
</dbReference>
<evidence type="ECO:0000313" key="2">
    <source>
        <dbReference type="Proteomes" id="UP001524478"/>
    </source>
</evidence>
<dbReference type="Proteomes" id="UP001524478">
    <property type="component" value="Unassembled WGS sequence"/>
</dbReference>
<sequence>MIYLSNINFESTALFEHRFWLQILGDHGRFIYNTLSPSEIDKIEKAKYFIGIFDLLLDEARKPLSIDEIQRLTQKAYQHAKDIGEFKLQLLREHLVGEILIGLTPTFINHMVNELEEYLRILSFLLNNEVPTAHPLHYHNLWLPDAEGHAGAILCELDSVEKDLREKSKEFVICFSDLYNKAHEFSGYLRTGLQEFPALHRLNNQVELKILLFMMFLKEIQELRISKEAVGTLMPLMPDHMFREECYYLIKLSQVSQINMPDCDPTKPRI</sequence>
<dbReference type="SUPFAM" id="SSF158430">
    <property type="entry name" value="Bacillus cereus metalloprotein-like"/>
    <property type="match status" value="2"/>
</dbReference>